<dbReference type="Proteomes" id="UP000232533">
    <property type="component" value="Unassembled WGS sequence"/>
</dbReference>
<keyword evidence="6" id="KW-1185">Reference proteome</keyword>
<dbReference type="GO" id="GO:0000155">
    <property type="term" value="F:phosphorelay sensor kinase activity"/>
    <property type="evidence" value="ECO:0007669"/>
    <property type="project" value="TreeGrafter"/>
</dbReference>
<feature type="transmembrane region" description="Helical" evidence="2">
    <location>
        <begin position="154"/>
        <end position="172"/>
    </location>
</feature>
<dbReference type="PANTHER" id="PTHR45569">
    <property type="entry name" value="SENSOR PROTEIN KDPD"/>
    <property type="match status" value="1"/>
</dbReference>
<feature type="transmembrane region" description="Helical" evidence="2">
    <location>
        <begin position="78"/>
        <end position="98"/>
    </location>
</feature>
<evidence type="ECO:0000313" key="7">
    <source>
        <dbReference type="Proteomes" id="UP000232533"/>
    </source>
</evidence>
<dbReference type="InterPro" id="IPR036890">
    <property type="entry name" value="HATPase_C_sf"/>
</dbReference>
<accession>A0A2N0U4V1</accession>
<name>A0A2N0U4V1_9FLAO</name>
<dbReference type="InterPro" id="IPR005467">
    <property type="entry name" value="His_kinase_dom"/>
</dbReference>
<feature type="transmembrane region" description="Helical" evidence="2">
    <location>
        <begin position="26"/>
        <end position="46"/>
    </location>
</feature>
<feature type="coiled-coil region" evidence="1">
    <location>
        <begin position="201"/>
        <end position="228"/>
    </location>
</feature>
<keyword evidence="2" id="KW-1133">Transmembrane helix</keyword>
<evidence type="ECO:0000313" key="5">
    <source>
        <dbReference type="EMBL" id="PKD22033.1"/>
    </source>
</evidence>
<dbReference type="GO" id="GO:0005886">
    <property type="term" value="C:plasma membrane"/>
    <property type="evidence" value="ECO:0007669"/>
    <property type="project" value="TreeGrafter"/>
</dbReference>
<dbReference type="Proteomes" id="UP000176009">
    <property type="component" value="Unassembled WGS sequence"/>
</dbReference>
<protein>
    <recommendedName>
        <fullName evidence="3">Histidine kinase domain-containing protein</fullName>
    </recommendedName>
</protein>
<feature type="transmembrane region" description="Helical" evidence="2">
    <location>
        <begin position="52"/>
        <end position="71"/>
    </location>
</feature>
<reference evidence="4 6" key="2">
    <citation type="submission" date="2016-09" db="EMBL/GenBank/DDBJ databases">
        <title>Genome Sequence of Salegentibacter salarius,Isolated from a Marine Solar Saltern of the Yellow Sea in South Korea.</title>
        <authorList>
            <person name="Zheng Q."/>
            <person name="Liu Y."/>
        </authorList>
    </citation>
    <scope>NUCLEOTIDE SEQUENCE [LARGE SCALE GENOMIC DNA]</scope>
    <source>
        <strain evidence="4 6">KCTC 12974</strain>
    </source>
</reference>
<keyword evidence="2" id="KW-0812">Transmembrane</keyword>
<evidence type="ECO:0000313" key="6">
    <source>
        <dbReference type="Proteomes" id="UP000176009"/>
    </source>
</evidence>
<gene>
    <name evidence="5" type="ORF">APR40_06595</name>
    <name evidence="4" type="ORF">BHS39_06600</name>
</gene>
<dbReference type="EMBL" id="MJBR01000051">
    <property type="protein sequence ID" value="OEY71351.1"/>
    <property type="molecule type" value="Genomic_DNA"/>
</dbReference>
<evidence type="ECO:0000256" key="1">
    <source>
        <dbReference type="SAM" id="Coils"/>
    </source>
</evidence>
<dbReference type="PROSITE" id="PS50109">
    <property type="entry name" value="HIS_KIN"/>
    <property type="match status" value="1"/>
</dbReference>
<dbReference type="Gene3D" id="3.30.565.10">
    <property type="entry name" value="Histidine kinase-like ATPase, C-terminal domain"/>
    <property type="match status" value="1"/>
</dbReference>
<reference evidence="5 7" key="1">
    <citation type="submission" date="2015-10" db="EMBL/GenBank/DDBJ databases">
        <title>Draft genome sequence of Salegentibacter salinarum KCTC 12975.</title>
        <authorList>
            <person name="Lin W."/>
            <person name="Zheng Q."/>
        </authorList>
    </citation>
    <scope>NUCLEOTIDE SEQUENCE [LARGE SCALE GENOMIC DNA]</scope>
    <source>
        <strain evidence="5 7">KCTC 12974</strain>
    </source>
</reference>
<proteinExistence type="predicted"/>
<dbReference type="PANTHER" id="PTHR45569:SF1">
    <property type="entry name" value="SENSOR PROTEIN KDPD"/>
    <property type="match status" value="1"/>
</dbReference>
<feature type="domain" description="Histidine kinase" evidence="3">
    <location>
        <begin position="224"/>
        <end position="442"/>
    </location>
</feature>
<sequence>MTKRSVPKTWFFRELHVRMWKASNKLIWGAIIFLILISIIDFLLFQEQYLEFIILNLVCVGLVIISQRLLAKVLIKPTILLHLVLLILNFLLLYSIGVSNETGQILYLVFLAITFVSFNTIAIWKPYDAFFQFGVLGVMVFFLNYIDFIDLKNLLLLGGYTTFSLCLVSIAFPSIKTLSLKDEIEEEYKQTQKVSDFGLENQVLRREIENNESKLAFLENKAKIFQHDLKNHLGSIESMIELIELEDRYLKKSEGPDYLPIIKNALDEADEKNKDFFRNFSEEAAVEERIKKVPLELHDIIHKNIYKFIEHTSSRNINFDLALKANASVILGDSKILNTAMYNILKYALDFSKNNDWIKILTRNESDSIIMEVVNANSGMSMTTMESYFKNINIYNLENIQNNQGLGLSIAKRNIEQLDGHLSYSASNSLGFEFLVEFKIEN</sequence>
<dbReference type="InterPro" id="IPR052023">
    <property type="entry name" value="Histidine_kinase_KdpD"/>
</dbReference>
<evidence type="ECO:0000313" key="4">
    <source>
        <dbReference type="EMBL" id="OEY71351.1"/>
    </source>
</evidence>
<comment type="caution">
    <text evidence="5">The sequence shown here is derived from an EMBL/GenBank/DDBJ whole genome shotgun (WGS) entry which is preliminary data.</text>
</comment>
<dbReference type="Pfam" id="PF02518">
    <property type="entry name" value="HATPase_c"/>
    <property type="match status" value="1"/>
</dbReference>
<dbReference type="AlphaFoldDB" id="A0A2N0U4V1"/>
<keyword evidence="2" id="KW-0472">Membrane</keyword>
<organism evidence="5 7">
    <name type="scientific">Salegentibacter salarius</name>
    <dbReference type="NCBI Taxonomy" id="435906"/>
    <lineage>
        <taxon>Bacteria</taxon>
        <taxon>Pseudomonadati</taxon>
        <taxon>Bacteroidota</taxon>
        <taxon>Flavobacteriia</taxon>
        <taxon>Flavobacteriales</taxon>
        <taxon>Flavobacteriaceae</taxon>
        <taxon>Salegentibacter</taxon>
    </lineage>
</organism>
<dbReference type="InterPro" id="IPR003594">
    <property type="entry name" value="HATPase_dom"/>
</dbReference>
<dbReference type="OrthoDB" id="9813151at2"/>
<dbReference type="EMBL" id="LKTR01000002">
    <property type="protein sequence ID" value="PKD22033.1"/>
    <property type="molecule type" value="Genomic_DNA"/>
</dbReference>
<feature type="transmembrane region" description="Helical" evidence="2">
    <location>
        <begin position="129"/>
        <end position="148"/>
    </location>
</feature>
<keyword evidence="1" id="KW-0175">Coiled coil</keyword>
<evidence type="ECO:0000256" key="2">
    <source>
        <dbReference type="SAM" id="Phobius"/>
    </source>
</evidence>
<dbReference type="SUPFAM" id="SSF55874">
    <property type="entry name" value="ATPase domain of HSP90 chaperone/DNA topoisomerase II/histidine kinase"/>
    <property type="match status" value="1"/>
</dbReference>
<feature type="transmembrane region" description="Helical" evidence="2">
    <location>
        <begin position="104"/>
        <end position="122"/>
    </location>
</feature>
<evidence type="ECO:0000259" key="3">
    <source>
        <dbReference type="PROSITE" id="PS50109"/>
    </source>
</evidence>